<protein>
    <submittedName>
        <fullName evidence="2">Uncharacterized protein</fullName>
    </submittedName>
</protein>
<evidence type="ECO:0000313" key="3">
    <source>
        <dbReference type="Proteomes" id="UP000242474"/>
    </source>
</evidence>
<proteinExistence type="predicted"/>
<feature type="region of interest" description="Disordered" evidence="1">
    <location>
        <begin position="107"/>
        <end position="130"/>
    </location>
</feature>
<dbReference type="Proteomes" id="UP000242474">
    <property type="component" value="Unassembled WGS sequence"/>
</dbReference>
<gene>
    <name evidence="2" type="ORF">COEREDRAFT_12014</name>
</gene>
<dbReference type="AlphaFoldDB" id="A0A2G5B1L3"/>
<evidence type="ECO:0000256" key="1">
    <source>
        <dbReference type="SAM" id="MobiDB-lite"/>
    </source>
</evidence>
<keyword evidence="3" id="KW-1185">Reference proteome</keyword>
<sequence>MTWKHDNCASRLAETQKREQELSKSNQTLQEHNTQAQIIYNSLFTISNTAAAYAHNCTEQAIEAQNNSKQALGQLASIKSELEAERKKINLPKQQKIGSAFSKVTNNDVNESNIIDNSNPSTSVKQFGRQ</sequence>
<reference evidence="2 3" key="1">
    <citation type="journal article" date="2015" name="Genome Biol. Evol.">
        <title>Phylogenomic analyses indicate that early fungi evolved digesting cell walls of algal ancestors of land plants.</title>
        <authorList>
            <person name="Chang Y."/>
            <person name="Wang S."/>
            <person name="Sekimoto S."/>
            <person name="Aerts A.L."/>
            <person name="Choi C."/>
            <person name="Clum A."/>
            <person name="LaButti K.M."/>
            <person name="Lindquist E.A."/>
            <person name="Yee Ngan C."/>
            <person name="Ohm R.A."/>
            <person name="Salamov A.A."/>
            <person name="Grigoriev I.V."/>
            <person name="Spatafora J.W."/>
            <person name="Berbee M.L."/>
        </authorList>
    </citation>
    <scope>NUCLEOTIDE SEQUENCE [LARGE SCALE GENOMIC DNA]</scope>
    <source>
        <strain evidence="2 3">NRRL 1564</strain>
    </source>
</reference>
<dbReference type="EMBL" id="KZ303557">
    <property type="protein sequence ID" value="PIA12903.1"/>
    <property type="molecule type" value="Genomic_DNA"/>
</dbReference>
<name>A0A2G5B1L3_COERN</name>
<evidence type="ECO:0000313" key="2">
    <source>
        <dbReference type="EMBL" id="PIA12903.1"/>
    </source>
</evidence>
<accession>A0A2G5B1L3</accession>
<organism evidence="2 3">
    <name type="scientific">Coemansia reversa (strain ATCC 12441 / NRRL 1564)</name>
    <dbReference type="NCBI Taxonomy" id="763665"/>
    <lineage>
        <taxon>Eukaryota</taxon>
        <taxon>Fungi</taxon>
        <taxon>Fungi incertae sedis</taxon>
        <taxon>Zoopagomycota</taxon>
        <taxon>Kickxellomycotina</taxon>
        <taxon>Kickxellomycetes</taxon>
        <taxon>Kickxellales</taxon>
        <taxon>Kickxellaceae</taxon>
        <taxon>Coemansia</taxon>
    </lineage>
</organism>